<accession>A0ABR3PHE6</accession>
<comment type="caution">
    <text evidence="1">The sequence shown here is derived from an EMBL/GenBank/DDBJ whole genome shotgun (WGS) entry which is preliminary data.</text>
</comment>
<dbReference type="PANTHER" id="PTHR39214:SF1">
    <property type="entry name" value="MICROBODY (PEROXISOME) BIOGENESIS PROTEIN PEROXIN 8 (EUROFUNG)"/>
    <property type="match status" value="1"/>
</dbReference>
<organism evidence="1 2">
    <name type="scientific">Neodothiora populina</name>
    <dbReference type="NCBI Taxonomy" id="2781224"/>
    <lineage>
        <taxon>Eukaryota</taxon>
        <taxon>Fungi</taxon>
        <taxon>Dikarya</taxon>
        <taxon>Ascomycota</taxon>
        <taxon>Pezizomycotina</taxon>
        <taxon>Dothideomycetes</taxon>
        <taxon>Dothideomycetidae</taxon>
        <taxon>Dothideales</taxon>
        <taxon>Dothioraceae</taxon>
        <taxon>Neodothiora</taxon>
    </lineage>
</organism>
<dbReference type="Proteomes" id="UP001562354">
    <property type="component" value="Unassembled WGS sequence"/>
</dbReference>
<gene>
    <name evidence="1" type="ORF">AAFC00_007170</name>
</gene>
<dbReference type="RefSeq" id="XP_069201837.1">
    <property type="nucleotide sequence ID" value="XM_069348398.1"/>
</dbReference>
<dbReference type="PANTHER" id="PTHR39214">
    <property type="entry name" value="MICROBODY (PEROXISOME) BIOGENESIS PROTEIN PEROXIN 8 (EUROFUNG)"/>
    <property type="match status" value="1"/>
</dbReference>
<protein>
    <recommendedName>
        <fullName evidence="3">Peroxisomal membrane protein Pex17</fullName>
    </recommendedName>
</protein>
<dbReference type="InterPro" id="IPR055334">
    <property type="entry name" value="PEX8-like"/>
</dbReference>
<dbReference type="EMBL" id="JBFMKM010000006">
    <property type="protein sequence ID" value="KAL1305564.1"/>
    <property type="molecule type" value="Genomic_DNA"/>
</dbReference>
<sequence length="701" mass="77816">MSSDRLLSALLRALQIYSDQQDIPRLLGTAVSLLTSLNNPRNVTLLTSQLLVAPALWSNPDGLRTSLSFMGVFHSSALRFLERERALNERGRNVPVVPNIESHLSLTEWTHAVIKGADEQSSASRHLLVLGGMLVGFGNQDDEILSRHFGETLRSALVKAANLALQESQHADDLSHCEIALVLNHSFTYLSDIERSKIEYDRLMPILMTSMLHSVNGLRSGYFIGAADPDVRQVSSQQFNWSKTSGSYQQVNTILTSPLISNLGPLSRLISHTLEHVQDSWLVLSAVEDLADFSRRLLMQWRQNKLSEIDASEEVEYLLDEARQITVPTLWKLLRSTLFAVVIVFRSAVGRLMGDGVLATNDNAPHMAQETLHAFRSLSFIHSRLGSTAFSQYTFTYLAALDVLASYPLDAEDFLKSTAPSELGSIPDHPLERCLDLFFLNTAEQLSFGLTPSISEQLVIAAAMPYLTSGGNPKLLPIFEAAHSNMLAVFSTPQNVDITTKHLPFYVDALFQVFPHNLSPRQFRFAFKNLIRLTSPPSRIAASQPMLAATLLEIVHDRVRSAPTSALPLPTTQGSIASPLAEAEEPIMPKFSEQAVLISTIVDSLPSLSHSLLEEWLPLTAALINCIPDLSMRDHCKRHFWDTLVGGEMDPERSQICVDWWTSRGGRETLLYGDEILGENEEDKYKMSGALEVEKPVLAKL</sequence>
<evidence type="ECO:0000313" key="1">
    <source>
        <dbReference type="EMBL" id="KAL1305564.1"/>
    </source>
</evidence>
<proteinExistence type="predicted"/>
<reference evidence="1 2" key="1">
    <citation type="submission" date="2024-07" db="EMBL/GenBank/DDBJ databases">
        <title>Draft sequence of the Neodothiora populina.</title>
        <authorList>
            <person name="Drown D.D."/>
            <person name="Schuette U.S."/>
            <person name="Buechlein A.B."/>
            <person name="Rusch D.R."/>
            <person name="Winton L.W."/>
            <person name="Adams G.A."/>
        </authorList>
    </citation>
    <scope>NUCLEOTIDE SEQUENCE [LARGE SCALE GENOMIC DNA]</scope>
    <source>
        <strain evidence="1 2">CPC 39397</strain>
    </source>
</reference>
<name>A0ABR3PHE6_9PEZI</name>
<dbReference type="Pfam" id="PF26001">
    <property type="entry name" value="Pex8"/>
    <property type="match status" value="1"/>
</dbReference>
<evidence type="ECO:0008006" key="3">
    <source>
        <dbReference type="Google" id="ProtNLM"/>
    </source>
</evidence>
<evidence type="ECO:0000313" key="2">
    <source>
        <dbReference type="Proteomes" id="UP001562354"/>
    </source>
</evidence>
<dbReference type="GeneID" id="95980869"/>
<keyword evidence="2" id="KW-1185">Reference proteome</keyword>